<evidence type="ECO:0000256" key="1">
    <source>
        <dbReference type="SAM" id="MobiDB-lite"/>
    </source>
</evidence>
<keyword evidence="3" id="KW-1185">Reference proteome</keyword>
<dbReference type="PANTHER" id="PTHR28122">
    <property type="entry name" value="E3 UBIQUITIN-PROTEIN LIGASE SUBSTRATE RECEPTOR MMS22"/>
    <property type="match status" value="1"/>
</dbReference>
<protein>
    <recommendedName>
        <fullName evidence="4">Methyl methanesulfonate-sensitivity protein 22</fullName>
    </recommendedName>
</protein>
<evidence type="ECO:0008006" key="4">
    <source>
        <dbReference type="Google" id="ProtNLM"/>
    </source>
</evidence>
<feature type="compositionally biased region" description="Basic and acidic residues" evidence="1">
    <location>
        <begin position="1"/>
        <end position="13"/>
    </location>
</feature>
<feature type="region of interest" description="Disordered" evidence="1">
    <location>
        <begin position="1"/>
        <end position="57"/>
    </location>
</feature>
<feature type="compositionally biased region" description="Polar residues" evidence="1">
    <location>
        <begin position="159"/>
        <end position="171"/>
    </location>
</feature>
<sequence>MKRPRLDSFDRPTRPRKGHGTKPKSGTNERKRPKRQPRSRPPDLSILDAPVLNTPEPVQVPQFLRLAARQVRRQPNKGRHSPANKHIRLQTEADTEEANSVLREWRAGRVRPSTKYDGEIPGTRPPLSDRVANQQGSLHQQQLPEPDKIQEDDEDQARSTKPVQHAGQSGKRQPRMRQVKLNPIAISRESSPTLPSTKRQPKSNISIAHRPSTQRPRPKQPEYRAAQLERPENDYDSYHRAAAFRKKLSQLDRMYAKANQLQFRDAWAGQQQTSRLVNFLKDDDEVAPLPARQSGPDDVVLSVEAVPPSHPARPKRKLKAKVQRVDVETREYRQPSDPIPPIQDGVCLPPVQVLNAETPQLEGLGPFGTRYPTDFDVSPLWSGTFFHETTMIGNGEFQQALNIDRRDLDAPGGLSTFNHSGTVVQWGAWTEEVASEIASLLSSTASRLEQAQRATQSESWEDGVLTIMVDYLCLLRNIVRYFSTHLHFLDPVDRRSYVARMQGLLDLASGGILADLANLSDNPFQGNNTEKMKIRLSITLLLLIHQVTQVASHPQVDNTIKQSTELLFKSLVKPVLQLVLRKGMGELRAYIDENRRHTAREQGIREDKLAIEGIVMVYHMLDAHQSPQWSFWALVKEEWISSVSRLCQVRSFERLWFDIFALLPYLEIDAIGLIRTGHRFQPVRGDWSIIAPLLNRLFILYPETSQKSESSVNVYVRSCLSRCYNLIHSWGWKKCDTLLTTVFDFFSRRGFTNLQNEDSRGSPRFLESLNQHPPLDIQPDDRAFHIFLKTLASSFRGLRSNCTERQIQNIAWRLVPNHRRTYHKEEDLKQEDLDGLRNQHDLLCTLYWASPSGFRPRLTSLRNLVDQTRSHREVCRLSVRAWANLARFQISINEGIDALDPFADWFKEIIYQNLNQHKLARSEAESQYEAARFLGNENISAEHLQLTIKNNQAQILATLGDAVYGMKAAIEVAHDVQSATSMLQKSAITDIFRLFDAKNSQASKLIAEVLEVFQVYLRLVPNKRPQEESQQTSEDSQDYGGGFSLEDIEQEALDNATVPGSPVDFIHDTVWQLVSSCFGADIQPDDALLTTVVETWTMIAHHLVQKSPRGWSSFLDSYHAYSWRQLRNTEQTRKYSALFMSTVLNQDPSSYDDQKDDMFWSWFVSLVERESMLKFQHRLTTSLINRDPSHPLLRNLPFLKDPKSGRVDIRLSEFRQRRLGLISSVLANMRDDYEAAMQAGRRDLPGLRREYGGLLKHFMEAMKKNYLELGQNSHVKSAYVQFVQSVVEFLQQHTHDICPVDQFFTDSSAFPLPATDPTYVVGRLKSYVPKLSEQRTLKQLVSFLQNVSERAAVDNEQAYLASQLRTATTGTFERGDTSKPTLRQVLLGAIFPAYIEPIFKTTAGWILAKPLLQASRPILEELNYQHCQYSITDPGSVAIVEAILSTMVDALYNATELLITHSGLLEQPHILHTLSLLTAAVTATVLPASHLYRRTGRAAAAVQRIDAFKAFSLFAASTLLGTAAADAFSPYPPTDPDPLPAAAAGQLPWLSDVRQLCARDLAQALGGGAWGKQDERYFLARKSGQRTIVTAVGTLEEEKRSVVRAIEEFHAVLGVALWRGEEDLAEKKRRGKERSWPRKGGELCMI</sequence>
<feature type="compositionally biased region" description="Polar residues" evidence="1">
    <location>
        <begin position="131"/>
        <end position="143"/>
    </location>
</feature>
<comment type="caution">
    <text evidence="2">The sequence shown here is derived from an EMBL/GenBank/DDBJ whole genome shotgun (WGS) entry which is preliminary data.</text>
</comment>
<feature type="region of interest" description="Disordered" evidence="1">
    <location>
        <begin position="324"/>
        <end position="344"/>
    </location>
</feature>
<feature type="compositionally biased region" description="Polar residues" evidence="1">
    <location>
        <begin position="188"/>
        <end position="215"/>
    </location>
</feature>
<gene>
    <name evidence="2" type="ORF">SLS56_001644</name>
</gene>
<proteinExistence type="predicted"/>
<dbReference type="PANTHER" id="PTHR28122:SF1">
    <property type="entry name" value="E3 UBIQUITIN-PROTEIN LIGASE SUBSTRATE RECEPTOR MMS22"/>
    <property type="match status" value="1"/>
</dbReference>
<evidence type="ECO:0000313" key="2">
    <source>
        <dbReference type="EMBL" id="KAL1635591.1"/>
    </source>
</evidence>
<feature type="compositionally biased region" description="Basic residues" evidence="1">
    <location>
        <begin position="70"/>
        <end position="88"/>
    </location>
</feature>
<reference evidence="2 3" key="1">
    <citation type="submission" date="2024-02" db="EMBL/GenBank/DDBJ databases">
        <title>De novo assembly and annotation of 12 fungi associated with fruit tree decline syndrome in Ontario, Canada.</title>
        <authorList>
            <person name="Sulman M."/>
            <person name="Ellouze W."/>
            <person name="Ilyukhin E."/>
        </authorList>
    </citation>
    <scope>NUCLEOTIDE SEQUENCE [LARGE SCALE GENOMIC DNA]</scope>
    <source>
        <strain evidence="2 3">M1-105</strain>
    </source>
</reference>
<dbReference type="Pfam" id="PF09462">
    <property type="entry name" value="Mus7"/>
    <property type="match status" value="1"/>
</dbReference>
<accession>A0ABR3T861</accession>
<name>A0ABR3T861_9PEZI</name>
<evidence type="ECO:0000313" key="3">
    <source>
        <dbReference type="Proteomes" id="UP001521116"/>
    </source>
</evidence>
<feature type="compositionally biased region" description="Basic and acidic residues" evidence="1">
    <location>
        <begin position="324"/>
        <end position="334"/>
    </location>
</feature>
<dbReference type="InterPro" id="IPR019021">
    <property type="entry name" value="Mms22"/>
</dbReference>
<dbReference type="Proteomes" id="UP001521116">
    <property type="component" value="Unassembled WGS sequence"/>
</dbReference>
<dbReference type="EMBL" id="JAJVDC020000010">
    <property type="protein sequence ID" value="KAL1635591.1"/>
    <property type="molecule type" value="Genomic_DNA"/>
</dbReference>
<feature type="region of interest" description="Disordered" evidence="1">
    <location>
        <begin position="69"/>
        <end position="222"/>
    </location>
</feature>
<organism evidence="2 3">
    <name type="scientific">Neofusicoccum ribis</name>
    <dbReference type="NCBI Taxonomy" id="45134"/>
    <lineage>
        <taxon>Eukaryota</taxon>
        <taxon>Fungi</taxon>
        <taxon>Dikarya</taxon>
        <taxon>Ascomycota</taxon>
        <taxon>Pezizomycotina</taxon>
        <taxon>Dothideomycetes</taxon>
        <taxon>Dothideomycetes incertae sedis</taxon>
        <taxon>Botryosphaeriales</taxon>
        <taxon>Botryosphaeriaceae</taxon>
        <taxon>Neofusicoccum</taxon>
    </lineage>
</organism>